<dbReference type="GO" id="GO:0003743">
    <property type="term" value="F:translation initiation factor activity"/>
    <property type="evidence" value="ECO:0007669"/>
    <property type="project" value="TreeGrafter"/>
</dbReference>
<dbReference type="STRING" id="67801.A0A1B0AXW6"/>
<name>A0A1B0AXW6_9MUSC</name>
<dbReference type="PANTHER" id="PTHR23253:SF78">
    <property type="entry name" value="EUKARYOTIC TRANSLATION INITIATION FACTOR 4G1, ISOFORM B-RELATED"/>
    <property type="match status" value="1"/>
</dbReference>
<reference evidence="6" key="1">
    <citation type="submission" date="2015-01" db="EMBL/GenBank/DDBJ databases">
        <authorList>
            <person name="Aksoy S."/>
            <person name="Warren W."/>
            <person name="Wilson R.K."/>
        </authorList>
    </citation>
    <scope>NUCLEOTIDE SEQUENCE [LARGE SCALE GENOMIC DNA]</scope>
    <source>
        <strain evidence="6">IAEA</strain>
    </source>
</reference>
<dbReference type="Proteomes" id="UP000092460">
    <property type="component" value="Unassembled WGS sequence"/>
</dbReference>
<feature type="compositionally biased region" description="Basic and acidic residues" evidence="2">
    <location>
        <begin position="1261"/>
        <end position="1272"/>
    </location>
</feature>
<dbReference type="PANTHER" id="PTHR23253">
    <property type="entry name" value="EUKARYOTIC TRANSLATION INITIATION FACTOR 4 GAMMA"/>
    <property type="match status" value="1"/>
</dbReference>
<dbReference type="SMART" id="SM00543">
    <property type="entry name" value="MIF4G"/>
    <property type="match status" value="1"/>
</dbReference>
<feature type="compositionally biased region" description="Polar residues" evidence="2">
    <location>
        <begin position="1293"/>
        <end position="1319"/>
    </location>
</feature>
<feature type="domain" description="W2" evidence="4">
    <location>
        <begin position="1534"/>
        <end position="1696"/>
    </location>
</feature>
<feature type="region of interest" description="Disordered" evidence="2">
    <location>
        <begin position="584"/>
        <end position="608"/>
    </location>
</feature>
<dbReference type="EMBL" id="JXJN01005442">
    <property type="status" value="NOT_ANNOTATED_CDS"/>
    <property type="molecule type" value="Genomic_DNA"/>
</dbReference>
<feature type="region of interest" description="Disordered" evidence="2">
    <location>
        <begin position="1145"/>
        <end position="1197"/>
    </location>
</feature>
<dbReference type="InterPro" id="IPR016024">
    <property type="entry name" value="ARM-type_fold"/>
</dbReference>
<protein>
    <recommendedName>
        <fullName evidence="4">W2 domain-containing protein</fullName>
    </recommendedName>
</protein>
<keyword evidence="3" id="KW-1133">Transmembrane helix</keyword>
<dbReference type="CDD" id="cd11559">
    <property type="entry name" value="W2_eIF4G1_like"/>
    <property type="match status" value="1"/>
</dbReference>
<keyword evidence="3" id="KW-0812">Transmembrane</keyword>
<keyword evidence="3" id="KW-0472">Membrane</keyword>
<feature type="compositionally biased region" description="Polar residues" evidence="2">
    <location>
        <begin position="1168"/>
        <end position="1189"/>
    </location>
</feature>
<dbReference type="FunFam" id="1.25.40.180:FF:000042">
    <property type="entry name" value="Eukaryotic translation initiation factor 4 gamma"/>
    <property type="match status" value="1"/>
</dbReference>
<feature type="compositionally biased region" description="Polar residues" evidence="2">
    <location>
        <begin position="690"/>
        <end position="707"/>
    </location>
</feature>
<sequence length="1696" mass="190367">ANFKIARRDGYVAAAFVYLTISAITIKATAVYFSYAGNVIPQHIVETRQGYGFGSQACRGFFEEVVEVAFANCCVYLYSIGTRGSSINHNVLGQNPNYKIFCSSIDNFLTLRVIPLGLHYSYKLEEPILKCIRRLARKEWSKYVPQNAAGNNNGNVRTNPQSNNNMFRQTPSSPAPRNRFMPNTIFPSTVQSVVLQQFPYPARQPQYQQFSYAGHQYYQQNSYYSFYPLQQPPQHQRTATLSVNSGVNVGVGSGISGAVAGPTTANQAQITLSVPPVGNAVLGVTNATPTQPVGVNTLVSVMQSPQPTTRKIRRHALEIIDPNTNRNILEDLKSEKFVIQRSQFSSPRNTSSTDIECQDSISAAQLIQTKVPEEAGHIMRSTSEFRNYDTDTRETSEQEERNTINQTPVVSAMLAPEIYPAQMQKTKSKKMQTNKADQNVRSIAKPDEEARKQPRNNESAIGTNSENIHQEIIIQNYTVDKSSQVIPANQQLGDSEMGGASSSENSLTLNSLTLGKVDHKLERASRKICLNDESATNESCVGGVSNLHTTKLGEKELLTSSWNTVSGNEQQTQKQTISLVETNDNFTSPLDTPNNGSAEESENNIFEKSSKGFNNSSIICDDTAKVIAIEIGVCEADLNETNSAFASKLDNNENIKELIETSKNEDIHVNYAKSNVLVSPLEKSTNFSNDTSLTTKTFSMPSPNHSSTSRKKYNREQLMDLRDVKNSRIQPDIKITSILPGFNLMPAFAVNNANKKFQPLVGSIGGNSSFSKNYTKQVSNSSTGGAHITEDSKPMIHVNLSLNQDVQLNEIANAWRPRILLKTNEIDNDPKAKSQREKEELVRRVRGILNKLTPEKFDPLVKEIMELKIDTMEKMEAVMILVFEKAIDEPNFSVCYARLCARLISEVKAKDEKMESGTKTHLVQFRNALLDKTEREFTYNVIDAKAKEQKLKPIRDKIQKCKDSHEKVELEALLEEEERKIRRRSGGTVRFIGELFKISILAGKIVVTCIESLIKYPDNEDMLECLCKLLTTVGQKLEQNLLPREQNRLYTLDGVIQRMQAIASKSENTKISSRVRFMLQDVIDLRKNKWKSAARARNETPTTLDQIENEAKNEEYYNYSVSLSNAGGLSGGSGKRDDRINRFGDNRLNYNGSHSQRGDVSSLKRTQHMSSGSHSASGNEGTWHVQTAKGSRPLAVDPNKLGALHNFDITNKKMGGVQQFQWPKSTPIAIPSNSFAALSVLDSNKSGSRQKTAYTHTHNKGSTERDRYDRGLLPRSGSSQASREHSSSRISQPMRNMTTTTSMQKSASHSKYIQSSSTPRLACKPTSFAAIPPGSGSSSVSCDKPDDDQSVAQYQQLQREHQHVHIACETGLSSPPEAVFEEPSDADLKLIKSVVSEIVENAANSKQIDFLTATLERIRQSQLCGLLYYIITDYLHLRDVGPLIVKKILTIHDLWTEKLRKAESSNCEMGKKFLKTYLQYCTREIGPSFTRSMFKKFNMKWSDYIPEVEIETFIQSNKFEFVENDKYHPEIDTRETKEKRYARMFDHIEQILKEDANADNVIDYINGNIVDVDKLFIRGLTTTLASFAIKDSSNYKLDAPCFQKKCIPVLIRYIDSNEERELECLYALQLLVHSLEHPRHLISDLFIKLNEYDVIPQDTFRRWRESTAQTVGKGVAVKALNPFFNQILNGETSDDN</sequence>
<keyword evidence="1" id="KW-0810">Translation regulation</keyword>
<evidence type="ECO:0000313" key="6">
    <source>
        <dbReference type="Proteomes" id="UP000092460"/>
    </source>
</evidence>
<dbReference type="VEuPathDB" id="VectorBase:GPPI012387"/>
<dbReference type="GO" id="GO:0003729">
    <property type="term" value="F:mRNA binding"/>
    <property type="evidence" value="ECO:0007669"/>
    <property type="project" value="TreeGrafter"/>
</dbReference>
<accession>A0A1B0AXW6</accession>
<evidence type="ECO:0000259" key="4">
    <source>
        <dbReference type="PROSITE" id="PS51363"/>
    </source>
</evidence>
<feature type="region of interest" description="Disordered" evidence="2">
    <location>
        <begin position="1245"/>
        <end position="1349"/>
    </location>
</feature>
<dbReference type="InterPro" id="IPR049485">
    <property type="entry name" value="eIF4G1-like_eIF4E-bd"/>
</dbReference>
<organism evidence="5 6">
    <name type="scientific">Glossina palpalis gambiensis</name>
    <dbReference type="NCBI Taxonomy" id="67801"/>
    <lineage>
        <taxon>Eukaryota</taxon>
        <taxon>Metazoa</taxon>
        <taxon>Ecdysozoa</taxon>
        <taxon>Arthropoda</taxon>
        <taxon>Hexapoda</taxon>
        <taxon>Insecta</taxon>
        <taxon>Pterygota</taxon>
        <taxon>Neoptera</taxon>
        <taxon>Endopterygota</taxon>
        <taxon>Diptera</taxon>
        <taxon>Brachycera</taxon>
        <taxon>Muscomorpha</taxon>
        <taxon>Hippoboscoidea</taxon>
        <taxon>Glossinidae</taxon>
        <taxon>Glossina</taxon>
    </lineage>
</organism>
<evidence type="ECO:0000313" key="5">
    <source>
        <dbReference type="EnsemblMetazoa" id="GPPI012387-PA"/>
    </source>
</evidence>
<feature type="region of interest" description="Disordered" evidence="2">
    <location>
        <begin position="424"/>
        <end position="463"/>
    </location>
</feature>
<dbReference type="PROSITE" id="PS51363">
    <property type="entry name" value="W2"/>
    <property type="match status" value="1"/>
</dbReference>
<evidence type="ECO:0000256" key="1">
    <source>
        <dbReference type="ARBA" id="ARBA00022845"/>
    </source>
</evidence>
<dbReference type="SUPFAM" id="SSF48371">
    <property type="entry name" value="ARM repeat"/>
    <property type="match status" value="2"/>
</dbReference>
<reference evidence="5" key="2">
    <citation type="submission" date="2020-05" db="UniProtKB">
        <authorList>
            <consortium name="EnsemblMetazoa"/>
        </authorList>
    </citation>
    <scope>IDENTIFICATION</scope>
    <source>
        <strain evidence="5">IAEA</strain>
    </source>
</reference>
<dbReference type="SMART" id="SM00515">
    <property type="entry name" value="eIF5C"/>
    <property type="match status" value="1"/>
</dbReference>
<feature type="compositionally biased region" description="Polar residues" evidence="2">
    <location>
        <begin position="1148"/>
        <end position="1159"/>
    </location>
</feature>
<dbReference type="Gene3D" id="1.25.40.180">
    <property type="match status" value="3"/>
</dbReference>
<keyword evidence="6" id="KW-1185">Reference proteome</keyword>
<dbReference type="InterPro" id="IPR003890">
    <property type="entry name" value="MIF4G-like_typ-3"/>
</dbReference>
<dbReference type="GO" id="GO:0016281">
    <property type="term" value="C:eukaryotic translation initiation factor 4F complex"/>
    <property type="evidence" value="ECO:0007669"/>
    <property type="project" value="TreeGrafter"/>
</dbReference>
<dbReference type="GO" id="GO:0006417">
    <property type="term" value="P:regulation of translation"/>
    <property type="evidence" value="ECO:0007669"/>
    <property type="project" value="UniProtKB-KW"/>
</dbReference>
<dbReference type="InterPro" id="IPR003307">
    <property type="entry name" value="W2_domain"/>
</dbReference>
<proteinExistence type="predicted"/>
<feature type="region of interest" description="Disordered" evidence="2">
    <location>
        <begin position="690"/>
        <end position="711"/>
    </location>
</feature>
<feature type="compositionally biased region" description="Polar residues" evidence="2">
    <location>
        <begin position="1245"/>
        <end position="1256"/>
    </location>
</feature>
<dbReference type="EnsemblMetazoa" id="GPPI012387-RA">
    <property type="protein sequence ID" value="GPPI012387-PA"/>
    <property type="gene ID" value="GPPI012387"/>
</dbReference>
<evidence type="ECO:0000256" key="2">
    <source>
        <dbReference type="SAM" id="MobiDB-lite"/>
    </source>
</evidence>
<dbReference type="Pfam" id="PF21140">
    <property type="entry name" value="eIF4G1-like_eIF4E-bd"/>
    <property type="match status" value="1"/>
</dbReference>
<evidence type="ECO:0000256" key="3">
    <source>
        <dbReference type="SAM" id="Phobius"/>
    </source>
</evidence>
<dbReference type="Pfam" id="PF02854">
    <property type="entry name" value="MIF4G"/>
    <property type="match status" value="1"/>
</dbReference>
<dbReference type="FunFam" id="1.25.40.180:FF:000044">
    <property type="entry name" value="Eukaryotic translation initiation factor 4G1, isoform B"/>
    <property type="match status" value="1"/>
</dbReference>
<feature type="transmembrane region" description="Helical" evidence="3">
    <location>
        <begin position="12"/>
        <end position="35"/>
    </location>
</feature>